<evidence type="ECO:0000256" key="7">
    <source>
        <dbReference type="ARBA" id="ARBA00022801"/>
    </source>
</evidence>
<evidence type="ECO:0000256" key="3">
    <source>
        <dbReference type="ARBA" id="ARBA00022475"/>
    </source>
</evidence>
<evidence type="ECO:0000313" key="14">
    <source>
        <dbReference type="EMBL" id="MEC5423320.1"/>
    </source>
</evidence>
<dbReference type="Pfam" id="PF01435">
    <property type="entry name" value="Peptidase_M48"/>
    <property type="match status" value="1"/>
</dbReference>
<dbReference type="GO" id="GO:0008237">
    <property type="term" value="F:metallopeptidase activity"/>
    <property type="evidence" value="ECO:0007669"/>
    <property type="project" value="UniProtKB-KW"/>
</dbReference>
<evidence type="ECO:0000256" key="11">
    <source>
        <dbReference type="ARBA" id="ARBA00023136"/>
    </source>
</evidence>
<evidence type="ECO:0000256" key="6">
    <source>
        <dbReference type="ARBA" id="ARBA00022723"/>
    </source>
</evidence>
<dbReference type="EC" id="3.4.24.-" evidence="14"/>
<keyword evidence="10 14" id="KW-0482">Metalloprotease</keyword>
<dbReference type="EMBL" id="JARZFX010000002">
    <property type="protein sequence ID" value="MEC5423320.1"/>
    <property type="molecule type" value="Genomic_DNA"/>
</dbReference>
<feature type="transmembrane region" description="Helical" evidence="12">
    <location>
        <begin position="437"/>
        <end position="459"/>
    </location>
</feature>
<dbReference type="RefSeq" id="WP_327606875.1">
    <property type="nucleotide sequence ID" value="NZ_JARZFX010000002.1"/>
</dbReference>
<keyword evidence="5 12" id="KW-0812">Transmembrane</keyword>
<keyword evidence="8" id="KW-0862">Zinc</keyword>
<gene>
    <name evidence="14" type="ORF">QGM71_07385</name>
</gene>
<keyword evidence="15" id="KW-1185">Reference proteome</keyword>
<evidence type="ECO:0000256" key="10">
    <source>
        <dbReference type="ARBA" id="ARBA00023049"/>
    </source>
</evidence>
<evidence type="ECO:0000256" key="4">
    <source>
        <dbReference type="ARBA" id="ARBA00022670"/>
    </source>
</evidence>
<feature type="transmembrane region" description="Helical" evidence="12">
    <location>
        <begin position="196"/>
        <end position="217"/>
    </location>
</feature>
<keyword evidence="6" id="KW-0479">Metal-binding</keyword>
<dbReference type="PANTHER" id="PTHR43221">
    <property type="entry name" value="PROTEASE HTPX"/>
    <property type="match status" value="1"/>
</dbReference>
<feature type="transmembrane region" description="Helical" evidence="12">
    <location>
        <begin position="291"/>
        <end position="311"/>
    </location>
</feature>
<evidence type="ECO:0000256" key="8">
    <source>
        <dbReference type="ARBA" id="ARBA00022833"/>
    </source>
</evidence>
<feature type="transmembrane region" description="Helical" evidence="12">
    <location>
        <begin position="229"/>
        <end position="249"/>
    </location>
</feature>
<accession>A0ABU6KDT0</accession>
<feature type="transmembrane region" description="Helical" evidence="12">
    <location>
        <begin position="465"/>
        <end position="486"/>
    </location>
</feature>
<protein>
    <submittedName>
        <fullName evidence="14">M48 family metalloprotease</fullName>
        <ecNumber evidence="14">3.4.24.-</ecNumber>
    </submittedName>
</protein>
<keyword evidence="4" id="KW-0645">Protease</keyword>
<feature type="domain" description="Peptidase M48" evidence="13">
    <location>
        <begin position="381"/>
        <end position="551"/>
    </location>
</feature>
<feature type="transmembrane region" description="Helical" evidence="12">
    <location>
        <begin position="156"/>
        <end position="176"/>
    </location>
</feature>
<proteinExistence type="predicted"/>
<keyword evidence="11 12" id="KW-0472">Membrane</keyword>
<evidence type="ECO:0000256" key="12">
    <source>
        <dbReference type="SAM" id="Phobius"/>
    </source>
</evidence>
<name>A0ABU6KDT0_9BACI</name>
<dbReference type="InterPro" id="IPR001915">
    <property type="entry name" value="Peptidase_M48"/>
</dbReference>
<dbReference type="PANTHER" id="PTHR43221:SF1">
    <property type="entry name" value="PROTEASE HTPX"/>
    <property type="match status" value="1"/>
</dbReference>
<keyword evidence="7 14" id="KW-0378">Hydrolase</keyword>
<sequence>MLKNKIKYAFIMMIVAFAIIVFDSGIRSVVTSPFILFDAKNSTNSTKQILTGYAGIQGDYFLDVGETDSINGRSPVQITLGNTLYNYYNLEDLKQVNPNIVGKQLDVVTRKGVVASFGEGAETTLKSSNLLFNRYEVQLGEDNLAVPLDLHAEFSLLWIIIILVVVLFSPAVYLLVINITYVKINPNSNFSLLELFIRLLVPYLLAFLMPILLNYYFVFGSALLLTNSYIIGLLLSIIVPVVLALKLTILADNYYQKHYLDQLKNEKKDEDDNKGEYGNEEIVFFTKREKIGNLIIVGFLIMDVYVTKYVLSIQIQSLIFYNLFWFFVWVLVLFIIMFIGFHYVQYFTGNYRFAYDEEKLQAGIHTVEERLGSSVHLMVKKDTKDEYNAWVYVMKSLMDKRLHIYVTEGLFKEFNTKEITSIIYHEIGHIKLHHMRYVMLLSSATVLLTGMIIFLGRKISLASGWYHYLFVFVVVIMLGFLIQQWIPNFVSKKLEHKADAYVIRLMEDKRVYINALKKITKLHDDDIEPSRRKEWRESHPSLEKRIDYLNKI</sequence>
<feature type="transmembrane region" description="Helical" evidence="12">
    <location>
        <begin position="7"/>
        <end position="26"/>
    </location>
</feature>
<organism evidence="14 15">
    <name type="scientific">Virgibacillus tibetensis</name>
    <dbReference type="NCBI Taxonomy" id="3042313"/>
    <lineage>
        <taxon>Bacteria</taxon>
        <taxon>Bacillati</taxon>
        <taxon>Bacillota</taxon>
        <taxon>Bacilli</taxon>
        <taxon>Bacillales</taxon>
        <taxon>Bacillaceae</taxon>
        <taxon>Virgibacillus</taxon>
    </lineage>
</organism>
<keyword evidence="9 12" id="KW-1133">Transmembrane helix</keyword>
<dbReference type="Gene3D" id="3.30.2010.10">
    <property type="entry name" value="Metalloproteases ('zincins'), catalytic domain"/>
    <property type="match status" value="1"/>
</dbReference>
<comment type="cofactor">
    <cofactor evidence="1">
        <name>Zn(2+)</name>
        <dbReference type="ChEBI" id="CHEBI:29105"/>
    </cofactor>
</comment>
<dbReference type="Proteomes" id="UP001335737">
    <property type="component" value="Unassembled WGS sequence"/>
</dbReference>
<feature type="transmembrane region" description="Helical" evidence="12">
    <location>
        <begin position="323"/>
        <end position="344"/>
    </location>
</feature>
<evidence type="ECO:0000256" key="9">
    <source>
        <dbReference type="ARBA" id="ARBA00022989"/>
    </source>
</evidence>
<dbReference type="InterPro" id="IPR050083">
    <property type="entry name" value="HtpX_protease"/>
</dbReference>
<comment type="subcellular location">
    <subcellularLocation>
        <location evidence="2">Cell membrane</location>
        <topology evidence="2">Multi-pass membrane protein</topology>
    </subcellularLocation>
</comment>
<keyword evidence="3" id="KW-1003">Cell membrane</keyword>
<evidence type="ECO:0000256" key="5">
    <source>
        <dbReference type="ARBA" id="ARBA00022692"/>
    </source>
</evidence>
<reference evidence="14 15" key="1">
    <citation type="journal article" date="2024" name="Int. J. Syst. Evol. Microbiol.">
        <title>Virgibacillus tibetensis sp. nov., isolated from salt lake on the Tibetan Plateau of China.</title>
        <authorList>
            <person name="Phurbu D."/>
            <person name="Liu Z.-X."/>
            <person name="Wang R."/>
            <person name="Zheng Y.-Y."/>
            <person name="Liu H.-C."/>
            <person name="Zhou Y.-G."/>
            <person name="Yu Y.-J."/>
            <person name="Li A.-H."/>
        </authorList>
    </citation>
    <scope>NUCLEOTIDE SEQUENCE [LARGE SCALE GENOMIC DNA]</scope>
    <source>
        <strain evidence="14 15">C22-A2</strain>
    </source>
</reference>
<evidence type="ECO:0000256" key="1">
    <source>
        <dbReference type="ARBA" id="ARBA00001947"/>
    </source>
</evidence>
<evidence type="ECO:0000256" key="2">
    <source>
        <dbReference type="ARBA" id="ARBA00004651"/>
    </source>
</evidence>
<evidence type="ECO:0000259" key="13">
    <source>
        <dbReference type="Pfam" id="PF01435"/>
    </source>
</evidence>
<evidence type="ECO:0000313" key="15">
    <source>
        <dbReference type="Proteomes" id="UP001335737"/>
    </source>
</evidence>
<comment type="caution">
    <text evidence="14">The sequence shown here is derived from an EMBL/GenBank/DDBJ whole genome shotgun (WGS) entry which is preliminary data.</text>
</comment>